<gene>
    <name evidence="2" type="ORF">HOLleu_28954</name>
</gene>
<accession>A0A9Q1H1V3</accession>
<organism evidence="2 3">
    <name type="scientific">Holothuria leucospilota</name>
    <name type="common">Black long sea cucumber</name>
    <name type="synonym">Mertensiothuria leucospilota</name>
    <dbReference type="NCBI Taxonomy" id="206669"/>
    <lineage>
        <taxon>Eukaryota</taxon>
        <taxon>Metazoa</taxon>
        <taxon>Echinodermata</taxon>
        <taxon>Eleutherozoa</taxon>
        <taxon>Echinozoa</taxon>
        <taxon>Holothuroidea</taxon>
        <taxon>Aspidochirotacea</taxon>
        <taxon>Aspidochirotida</taxon>
        <taxon>Holothuriidae</taxon>
        <taxon>Holothuria</taxon>
    </lineage>
</organism>
<dbReference type="OrthoDB" id="88467at2759"/>
<dbReference type="AlphaFoldDB" id="A0A9Q1H1V3"/>
<keyword evidence="1" id="KW-0732">Signal</keyword>
<protein>
    <submittedName>
        <fullName evidence="2">Uncharacterized protein</fullName>
    </submittedName>
</protein>
<feature type="signal peptide" evidence="1">
    <location>
        <begin position="1"/>
        <end position="18"/>
    </location>
</feature>
<evidence type="ECO:0000313" key="3">
    <source>
        <dbReference type="Proteomes" id="UP001152320"/>
    </source>
</evidence>
<keyword evidence="3" id="KW-1185">Reference proteome</keyword>
<sequence>MNLLLVVFLAIVPGSVIGFRHTGKVVTVDSFMWNLQEPSKIKIDAKSPITIDFVAQIAPQSDSIKGKNLWRLGIFGSEHNDGHGERVGFKSQILKAKQASKRPAKGQPLKMKNIFSRFDLSQIGCNEVRYFCAEFAKNSDSTVDFELRSGEALDNIVSCKEMECRRPNADSTTLEGRETLPELLIPPPTARLDSLDMTLAIRGVCFDGSHNISMDAQVDPHHSTDTIRGRGLWRLGVFLSNASYGSMARSQYQPDLLNVTHKAKPLISGETLVFTDLHTALNTSGVGCREAYLQYLCIEFDRGENPIPSFELPEGPAILCSRVVCTWPGQSRELPEHSLDKALLTGYPKLLGQC</sequence>
<proteinExistence type="predicted"/>
<reference evidence="2" key="1">
    <citation type="submission" date="2021-10" db="EMBL/GenBank/DDBJ databases">
        <title>Tropical sea cucumber genome reveals ecological adaptation and Cuvierian tubules defense mechanism.</title>
        <authorList>
            <person name="Chen T."/>
        </authorList>
    </citation>
    <scope>NUCLEOTIDE SEQUENCE</scope>
    <source>
        <strain evidence="2">Nanhai2018</strain>
        <tissue evidence="2">Muscle</tissue>
    </source>
</reference>
<evidence type="ECO:0000256" key="1">
    <source>
        <dbReference type="SAM" id="SignalP"/>
    </source>
</evidence>
<dbReference type="Proteomes" id="UP001152320">
    <property type="component" value="Chromosome 14"/>
</dbReference>
<name>A0A9Q1H1V3_HOLLE</name>
<evidence type="ECO:0000313" key="2">
    <source>
        <dbReference type="EMBL" id="KAJ8029535.1"/>
    </source>
</evidence>
<comment type="caution">
    <text evidence="2">The sequence shown here is derived from an EMBL/GenBank/DDBJ whole genome shotgun (WGS) entry which is preliminary data.</text>
</comment>
<feature type="chain" id="PRO_5040293155" evidence="1">
    <location>
        <begin position="19"/>
        <end position="354"/>
    </location>
</feature>
<dbReference type="EMBL" id="JAIZAY010000014">
    <property type="protein sequence ID" value="KAJ8029535.1"/>
    <property type="molecule type" value="Genomic_DNA"/>
</dbReference>